<protein>
    <submittedName>
        <fullName evidence="2">Uncharacterized protein</fullName>
    </submittedName>
</protein>
<feature type="region of interest" description="Disordered" evidence="1">
    <location>
        <begin position="55"/>
        <end position="82"/>
    </location>
</feature>
<dbReference type="Proteomes" id="UP000269721">
    <property type="component" value="Unassembled WGS sequence"/>
</dbReference>
<sequence>MKDGWSSGDFGAFCPPRLLPLSATFLPPLIYTESNYFRNTESKCAARGTVLSVDKRSEPRGCEKERKDYEFEGRGDASGNRSDSLDLDASALLLVAGDDVEDSMEELAKRRSLAANAAGGSSDQWISTLADDDAVAGGAPVPWMAAGLADDDDDLRGKRFFECGSGGNGEEERDGGLDFGDGDDSDSGRLAGVGLEEDEDDDEDGLSPIDDDDETLVKMRGMLGRLQDIRSRAVGGV</sequence>
<feature type="compositionally biased region" description="Basic and acidic residues" evidence="1">
    <location>
        <begin position="55"/>
        <end position="75"/>
    </location>
</feature>
<reference evidence="3" key="1">
    <citation type="journal article" date="2018" name="Nat. Microbiol.">
        <title>Leveraging single-cell genomics to expand the fungal tree of life.</title>
        <authorList>
            <person name="Ahrendt S.R."/>
            <person name="Quandt C.A."/>
            <person name="Ciobanu D."/>
            <person name="Clum A."/>
            <person name="Salamov A."/>
            <person name="Andreopoulos B."/>
            <person name="Cheng J.F."/>
            <person name="Woyke T."/>
            <person name="Pelin A."/>
            <person name="Henrissat B."/>
            <person name="Reynolds N.K."/>
            <person name="Benny G.L."/>
            <person name="Smith M.E."/>
            <person name="James T.Y."/>
            <person name="Grigoriev I.V."/>
        </authorList>
    </citation>
    <scope>NUCLEOTIDE SEQUENCE [LARGE SCALE GENOMIC DNA]</scope>
</reference>
<keyword evidence="3" id="KW-1185">Reference proteome</keyword>
<evidence type="ECO:0000256" key="1">
    <source>
        <dbReference type="SAM" id="MobiDB-lite"/>
    </source>
</evidence>
<evidence type="ECO:0000313" key="2">
    <source>
        <dbReference type="EMBL" id="RKO85769.1"/>
    </source>
</evidence>
<feature type="compositionally biased region" description="Acidic residues" evidence="1">
    <location>
        <begin position="195"/>
        <end position="214"/>
    </location>
</feature>
<dbReference type="AlphaFoldDB" id="A0A4P9W0U6"/>
<dbReference type="EMBL" id="KZ998764">
    <property type="protein sequence ID" value="RKO85769.1"/>
    <property type="molecule type" value="Genomic_DNA"/>
</dbReference>
<name>A0A4P9W0U6_9FUNG</name>
<gene>
    <name evidence="2" type="ORF">BDK51DRAFT_30689</name>
</gene>
<accession>A0A4P9W0U6</accession>
<feature type="region of interest" description="Disordered" evidence="1">
    <location>
        <begin position="162"/>
        <end position="214"/>
    </location>
</feature>
<proteinExistence type="predicted"/>
<organism evidence="2 3">
    <name type="scientific">Blyttiomyces helicus</name>
    <dbReference type="NCBI Taxonomy" id="388810"/>
    <lineage>
        <taxon>Eukaryota</taxon>
        <taxon>Fungi</taxon>
        <taxon>Fungi incertae sedis</taxon>
        <taxon>Chytridiomycota</taxon>
        <taxon>Chytridiomycota incertae sedis</taxon>
        <taxon>Chytridiomycetes</taxon>
        <taxon>Chytridiomycetes incertae sedis</taxon>
        <taxon>Blyttiomyces</taxon>
    </lineage>
</organism>
<evidence type="ECO:0000313" key="3">
    <source>
        <dbReference type="Proteomes" id="UP000269721"/>
    </source>
</evidence>